<dbReference type="InterPro" id="IPR011531">
    <property type="entry name" value="HCO3_transpt-like_TM_dom"/>
</dbReference>
<name>A0A226NL05_CALSU</name>
<evidence type="ECO:0000256" key="3">
    <source>
        <dbReference type="ARBA" id="ARBA00022989"/>
    </source>
</evidence>
<protein>
    <recommendedName>
        <fullName evidence="7">Bicarbonate transporter-like transmembrane domain-containing protein</fullName>
    </recommendedName>
</protein>
<feature type="transmembrane region" description="Helical" evidence="6">
    <location>
        <begin position="166"/>
        <end position="190"/>
    </location>
</feature>
<keyword evidence="5" id="KW-0175">Coiled coil</keyword>
<dbReference type="PANTHER" id="PTHR11453">
    <property type="entry name" value="ANION EXCHANGE PROTEIN"/>
    <property type="match status" value="1"/>
</dbReference>
<dbReference type="GO" id="GO:0006820">
    <property type="term" value="P:monoatomic anion transport"/>
    <property type="evidence" value="ECO:0007669"/>
    <property type="project" value="InterPro"/>
</dbReference>
<organism evidence="8 9">
    <name type="scientific">Callipepla squamata</name>
    <name type="common">Scaled quail</name>
    <dbReference type="NCBI Taxonomy" id="9009"/>
    <lineage>
        <taxon>Eukaryota</taxon>
        <taxon>Metazoa</taxon>
        <taxon>Chordata</taxon>
        <taxon>Craniata</taxon>
        <taxon>Vertebrata</taxon>
        <taxon>Euteleostomi</taxon>
        <taxon>Archelosauria</taxon>
        <taxon>Archosauria</taxon>
        <taxon>Dinosauria</taxon>
        <taxon>Saurischia</taxon>
        <taxon>Theropoda</taxon>
        <taxon>Coelurosauria</taxon>
        <taxon>Aves</taxon>
        <taxon>Neognathae</taxon>
        <taxon>Galloanserae</taxon>
        <taxon>Galliformes</taxon>
        <taxon>Odontophoridae</taxon>
        <taxon>Callipepla</taxon>
    </lineage>
</organism>
<evidence type="ECO:0000256" key="6">
    <source>
        <dbReference type="SAM" id="Phobius"/>
    </source>
</evidence>
<keyword evidence="3 6" id="KW-1133">Transmembrane helix</keyword>
<comment type="caution">
    <text evidence="8">The sequence shown here is derived from an EMBL/GenBank/DDBJ whole genome shotgun (WGS) entry which is preliminary data.</text>
</comment>
<dbReference type="Proteomes" id="UP000198323">
    <property type="component" value="Unassembled WGS sequence"/>
</dbReference>
<evidence type="ECO:0000256" key="5">
    <source>
        <dbReference type="SAM" id="Coils"/>
    </source>
</evidence>
<proteinExistence type="predicted"/>
<dbReference type="STRING" id="9009.A0A226NL05"/>
<keyword evidence="9" id="KW-1185">Reference proteome</keyword>
<evidence type="ECO:0000256" key="1">
    <source>
        <dbReference type="ARBA" id="ARBA00004141"/>
    </source>
</evidence>
<dbReference type="OrthoDB" id="1735926at2759"/>
<keyword evidence="2 6" id="KW-0812">Transmembrane</keyword>
<comment type="subcellular location">
    <subcellularLocation>
        <location evidence="1">Membrane</location>
        <topology evidence="1">Multi-pass membrane protein</topology>
    </subcellularLocation>
</comment>
<dbReference type="GO" id="GO:0016323">
    <property type="term" value="C:basolateral plasma membrane"/>
    <property type="evidence" value="ECO:0007669"/>
    <property type="project" value="TreeGrafter"/>
</dbReference>
<feature type="domain" description="Bicarbonate transporter-like transmembrane" evidence="7">
    <location>
        <begin position="5"/>
        <end position="270"/>
    </location>
</feature>
<feature type="transmembrane region" description="Helical" evidence="6">
    <location>
        <begin position="40"/>
        <end position="58"/>
    </location>
</feature>
<dbReference type="GO" id="GO:0008510">
    <property type="term" value="F:sodium:bicarbonate symporter activity"/>
    <property type="evidence" value="ECO:0007669"/>
    <property type="project" value="TreeGrafter"/>
</dbReference>
<feature type="transmembrane region" description="Helical" evidence="6">
    <location>
        <begin position="252"/>
        <end position="269"/>
    </location>
</feature>
<dbReference type="AlphaFoldDB" id="A0A226NL05"/>
<keyword evidence="4 6" id="KW-0472">Membrane</keyword>
<dbReference type="Pfam" id="PF00955">
    <property type="entry name" value="HCO3_cotransp"/>
    <property type="match status" value="1"/>
</dbReference>
<evidence type="ECO:0000259" key="7">
    <source>
        <dbReference type="Pfam" id="PF00955"/>
    </source>
</evidence>
<evidence type="ECO:0000313" key="8">
    <source>
        <dbReference type="EMBL" id="OXB68142.1"/>
    </source>
</evidence>
<dbReference type="PANTHER" id="PTHR11453:SF105">
    <property type="entry name" value="SODIUM BICARBONATE COTRANSPORTER 3"/>
    <property type="match status" value="1"/>
</dbReference>
<feature type="transmembrane region" description="Helical" evidence="6">
    <location>
        <begin position="78"/>
        <end position="95"/>
    </location>
</feature>
<sequence length="421" mass="47598">MNKSVETIVWSNLTVTECLEFHGVFQGSACGHHGPYIPDVLFWSVILFFTTFFLSSFLKQFKTKRYFPTKVRSTISDFAVFLTIVIMVLIDYLVGVPSPKLHVPEKFEPTHKDRGWFIDPLGGNPWWTLLVAAIPALLCTILIFMDQQITAVIINRKEHKLKKGCGYHLDLFMVGIMLGVCSIMGLPWFVAATVLSISHVNSLKVESECSAPGEQPKFLGIREQRVTGLMIFVLMGLSVFMTSVLKFIPMPVLYGVFLYMGVSSLKGIQFNISDFFYGSLKVLALVFIRKLMDLCFTKRELSWLDDLMPESKKKKEDDKKKKEKAEAERMLQTEDNESVHLQYGEGNVLNFPVKTLKYSVDPSIVNISDEMAKTAQWKALSMSTENAKVTRANLSPEKPESVKINVEDSPVVKYVDAETSL</sequence>
<evidence type="ECO:0000256" key="2">
    <source>
        <dbReference type="ARBA" id="ARBA00022692"/>
    </source>
</evidence>
<feature type="transmembrane region" description="Helical" evidence="6">
    <location>
        <begin position="126"/>
        <end position="145"/>
    </location>
</feature>
<feature type="coiled-coil region" evidence="5">
    <location>
        <begin position="308"/>
        <end position="337"/>
    </location>
</feature>
<dbReference type="GO" id="GO:0051453">
    <property type="term" value="P:regulation of intracellular pH"/>
    <property type="evidence" value="ECO:0007669"/>
    <property type="project" value="TreeGrafter"/>
</dbReference>
<gene>
    <name evidence="8" type="ORF">ASZ78_008660</name>
</gene>
<dbReference type="InterPro" id="IPR003020">
    <property type="entry name" value="HCO3_transpt_euk"/>
</dbReference>
<evidence type="ECO:0000313" key="9">
    <source>
        <dbReference type="Proteomes" id="UP000198323"/>
    </source>
</evidence>
<dbReference type="EMBL" id="MCFN01000022">
    <property type="protein sequence ID" value="OXB68142.1"/>
    <property type="molecule type" value="Genomic_DNA"/>
</dbReference>
<reference evidence="8 9" key="1">
    <citation type="submission" date="2016-07" db="EMBL/GenBank/DDBJ databases">
        <title>Disparate Historic Effective Population Sizes Predicted by Modern Levels of Genome Diversity for the Scaled Quail (Callipepla squamata) and the Northern Bobwhite (Colinus virginianus): Inferences from First and Second Generation Draft Genome Assemblies for Sympatric New World Quail.</title>
        <authorList>
            <person name="Oldeschulte D.L."/>
            <person name="Halley Y.A."/>
            <person name="Bhattarai E.K."/>
            <person name="Brashear W.A."/>
            <person name="Hill J."/>
            <person name="Metz R.P."/>
            <person name="Johnson C.D."/>
            <person name="Rollins D."/>
            <person name="Peterson M.J."/>
            <person name="Bickhart D.M."/>
            <person name="Decker J.E."/>
            <person name="Seabury C.M."/>
        </authorList>
    </citation>
    <scope>NUCLEOTIDE SEQUENCE [LARGE SCALE GENOMIC DNA]</scope>
    <source>
        <strain evidence="8 9">Texas</strain>
        <tissue evidence="8">Leg muscle</tissue>
    </source>
</reference>
<dbReference type="GO" id="GO:0016324">
    <property type="term" value="C:apical plasma membrane"/>
    <property type="evidence" value="ECO:0007669"/>
    <property type="project" value="TreeGrafter"/>
</dbReference>
<evidence type="ECO:0000256" key="4">
    <source>
        <dbReference type="ARBA" id="ARBA00023136"/>
    </source>
</evidence>
<dbReference type="GO" id="GO:0005452">
    <property type="term" value="F:solute:inorganic anion antiporter activity"/>
    <property type="evidence" value="ECO:0007669"/>
    <property type="project" value="InterPro"/>
</dbReference>
<accession>A0A226NL05</accession>
<feature type="transmembrane region" description="Helical" evidence="6">
    <location>
        <begin position="226"/>
        <end position="245"/>
    </location>
</feature>